<gene>
    <name evidence="12" type="primary">malQ</name>
    <name evidence="12" type="ORF">RN606_03945</name>
</gene>
<dbReference type="GO" id="GO:0005975">
    <property type="term" value="P:carbohydrate metabolic process"/>
    <property type="evidence" value="ECO:0007669"/>
    <property type="project" value="InterPro"/>
</dbReference>
<dbReference type="InterPro" id="IPR017853">
    <property type="entry name" value="GH"/>
</dbReference>
<evidence type="ECO:0000313" key="12">
    <source>
        <dbReference type="EMBL" id="WNM25308.1"/>
    </source>
</evidence>
<feature type="domain" description="MalQ N-terminal beta-sandwich" evidence="11">
    <location>
        <begin position="80"/>
        <end position="170"/>
    </location>
</feature>
<dbReference type="PANTHER" id="PTHR32438:SF5">
    <property type="entry name" value="4-ALPHA-GLUCANOTRANSFERASE DPE1, CHLOROPLASTIC_AMYLOPLASTIC"/>
    <property type="match status" value="1"/>
</dbReference>
<keyword evidence="6 10" id="KW-0808">Transferase</keyword>
<evidence type="ECO:0000256" key="3">
    <source>
        <dbReference type="ARBA" id="ARBA00012560"/>
    </source>
</evidence>
<comment type="similarity">
    <text evidence="2 10">Belongs to the disproportionating enzyme family.</text>
</comment>
<evidence type="ECO:0000256" key="1">
    <source>
        <dbReference type="ARBA" id="ARBA00000439"/>
    </source>
</evidence>
<protein>
    <recommendedName>
        <fullName evidence="4 10">4-alpha-glucanotransferase</fullName>
        <ecNumber evidence="3 10">2.4.1.25</ecNumber>
    </recommendedName>
    <alternativeName>
        <fullName evidence="8 10">Amylomaltase</fullName>
    </alternativeName>
    <alternativeName>
        <fullName evidence="9 10">Disproportionating enzyme</fullName>
    </alternativeName>
</protein>
<dbReference type="RefSeq" id="WP_313500160.1">
    <property type="nucleotide sequence ID" value="NZ_CP134879.1"/>
</dbReference>
<keyword evidence="5 10" id="KW-0328">Glycosyltransferase</keyword>
<keyword evidence="7 10" id="KW-0119">Carbohydrate metabolism</keyword>
<dbReference type="NCBIfam" id="TIGR00217">
    <property type="entry name" value="malQ"/>
    <property type="match status" value="1"/>
</dbReference>
<dbReference type="SUPFAM" id="SSF51445">
    <property type="entry name" value="(Trans)glycosidases"/>
    <property type="match status" value="1"/>
</dbReference>
<evidence type="ECO:0000256" key="4">
    <source>
        <dbReference type="ARBA" id="ARBA00020295"/>
    </source>
</evidence>
<sequence length="715" mass="79015">MDDVTESGAAVHESPSSALQELARACGVALDYTAASGEHKTSSAAAIRAVLAAMGVDGSDDDRCREALGRLEDLRWARLVPAVTVLREGADAVIPVHVPDGEPAAASLTLETGEHRDLEQVDVYVPPRDVAGRRIGRASFRLPGDLPLGWHRIEGVTTGMRGKGWVVVTPRRIEIPQEVREARPYGLHTQLYSLRSTRSWGLGDFADLGDLCALAKVRAGADFVLVNPLHACEPVPPISNSPYSPSSRRYLNATYIRVEDIPEVAYLPSQQRAVLEWESERPRRVDATDALLDRDGAWRAKKAALEHVFKATRSIGRDAQFEAYCIREGRALEDFATWCALAEAHRGVPWPEEMAKPHSQEVAQWREQHPDRIMFYAWLQWIAQEQLARAQSRAREAGMMIGVMTDLAVGVHPEGADAWALQAVLARGVGIGAPPDAFNQKGQNWALPPWNPRAMEAAAYLPFRDLVRAAVASAGALRIDHVLGLFRQWWVPDGYQADDGAYVHVDHEALIGIVALEAQRAGAIVIGEDLGTVEPWVMAYLNERGLLGTVVQRFEWRDGHPLAPEDYREDVLVAVTTHDHPPTASYLAGTDLDVPEELGLLVGDVERMREQGRREVADLTRYLDERGWLPVEHTDEDVLAGMHTLVLHTPALLCAIAVTDLVGDMRTQNQPGTFTEYPNWQIPLTDSNGVPVLLDDLFDHPRVRRLVTRLKTARS</sequence>
<name>A0AA96F7N3_9MICO</name>
<evidence type="ECO:0000259" key="11">
    <source>
        <dbReference type="Pfam" id="PF21226"/>
    </source>
</evidence>
<dbReference type="AlphaFoldDB" id="A0AA96F7N3"/>
<dbReference type="InterPro" id="IPR048458">
    <property type="entry name" value="MalQ_N"/>
</dbReference>
<dbReference type="Gene3D" id="3.20.20.80">
    <property type="entry name" value="Glycosidases"/>
    <property type="match status" value="1"/>
</dbReference>
<dbReference type="InterPro" id="IPR003385">
    <property type="entry name" value="Glyco_hydro_77"/>
</dbReference>
<evidence type="ECO:0000256" key="7">
    <source>
        <dbReference type="ARBA" id="ARBA00023277"/>
    </source>
</evidence>
<dbReference type="EMBL" id="CP134879">
    <property type="protein sequence ID" value="WNM25308.1"/>
    <property type="molecule type" value="Genomic_DNA"/>
</dbReference>
<accession>A0AA96F7N3</accession>
<evidence type="ECO:0000256" key="6">
    <source>
        <dbReference type="ARBA" id="ARBA00022679"/>
    </source>
</evidence>
<evidence type="ECO:0000256" key="5">
    <source>
        <dbReference type="ARBA" id="ARBA00022676"/>
    </source>
</evidence>
<evidence type="ECO:0000256" key="10">
    <source>
        <dbReference type="RuleBase" id="RU361207"/>
    </source>
</evidence>
<dbReference type="PANTHER" id="PTHR32438">
    <property type="entry name" value="4-ALPHA-GLUCANOTRANSFERASE DPE1, CHLOROPLASTIC/AMYLOPLASTIC"/>
    <property type="match status" value="1"/>
</dbReference>
<dbReference type="GO" id="GO:0004134">
    <property type="term" value="F:4-alpha-glucanotransferase activity"/>
    <property type="evidence" value="ECO:0007669"/>
    <property type="project" value="UniProtKB-EC"/>
</dbReference>
<dbReference type="Pfam" id="PF21226">
    <property type="entry name" value="MalQ_N"/>
    <property type="match status" value="1"/>
</dbReference>
<organism evidence="12 13">
    <name type="scientific">Demequina capsici</name>
    <dbReference type="NCBI Taxonomy" id="3075620"/>
    <lineage>
        <taxon>Bacteria</taxon>
        <taxon>Bacillati</taxon>
        <taxon>Actinomycetota</taxon>
        <taxon>Actinomycetes</taxon>
        <taxon>Micrococcales</taxon>
        <taxon>Demequinaceae</taxon>
        <taxon>Demequina</taxon>
    </lineage>
</organism>
<reference evidence="12 13" key="1">
    <citation type="submission" date="2023-09" db="EMBL/GenBank/DDBJ databases">
        <title>Demequina sp. a novel bacteria isolated from Capsicum annuum.</title>
        <authorList>
            <person name="Humaira Z."/>
            <person name="Lee J."/>
            <person name="Cho D."/>
        </authorList>
    </citation>
    <scope>NUCLEOTIDE SEQUENCE [LARGE SCALE GENOMIC DNA]</scope>
    <source>
        <strain evidence="12 13">OYTSA14</strain>
    </source>
</reference>
<evidence type="ECO:0000256" key="8">
    <source>
        <dbReference type="ARBA" id="ARBA00031423"/>
    </source>
</evidence>
<evidence type="ECO:0000313" key="13">
    <source>
        <dbReference type="Proteomes" id="UP001304125"/>
    </source>
</evidence>
<dbReference type="Proteomes" id="UP001304125">
    <property type="component" value="Chromosome"/>
</dbReference>
<evidence type="ECO:0000256" key="2">
    <source>
        <dbReference type="ARBA" id="ARBA00005684"/>
    </source>
</evidence>
<evidence type="ECO:0000256" key="9">
    <source>
        <dbReference type="ARBA" id="ARBA00031501"/>
    </source>
</evidence>
<comment type="catalytic activity">
    <reaction evidence="1 10">
        <text>Transfers a segment of a (1-&gt;4)-alpha-D-glucan to a new position in an acceptor, which may be glucose or a (1-&gt;4)-alpha-D-glucan.</text>
        <dbReference type="EC" id="2.4.1.25"/>
    </reaction>
</comment>
<proteinExistence type="inferred from homology"/>
<keyword evidence="13" id="KW-1185">Reference proteome</keyword>
<dbReference type="EC" id="2.4.1.25" evidence="3 10"/>
<dbReference type="Pfam" id="PF02446">
    <property type="entry name" value="Glyco_hydro_77"/>
    <property type="match status" value="1"/>
</dbReference>